<gene>
    <name evidence="2" type="ORF">F4695_002514</name>
</gene>
<protein>
    <recommendedName>
        <fullName evidence="1">MOSC domain-containing protein</fullName>
    </recommendedName>
</protein>
<dbReference type="EMBL" id="JACHBU010000004">
    <property type="protein sequence ID" value="MBB6509157.1"/>
    <property type="molecule type" value="Genomic_DNA"/>
</dbReference>
<dbReference type="GO" id="GO:0030170">
    <property type="term" value="F:pyridoxal phosphate binding"/>
    <property type="evidence" value="ECO:0007669"/>
    <property type="project" value="InterPro"/>
</dbReference>
<dbReference type="AlphaFoldDB" id="A0A7X0JLZ3"/>
<dbReference type="Proteomes" id="UP000585437">
    <property type="component" value="Unassembled WGS sequence"/>
</dbReference>
<evidence type="ECO:0000313" key="3">
    <source>
        <dbReference type="Proteomes" id="UP000585437"/>
    </source>
</evidence>
<evidence type="ECO:0000313" key="2">
    <source>
        <dbReference type="EMBL" id="MBB6509157.1"/>
    </source>
</evidence>
<dbReference type="InterPro" id="IPR005302">
    <property type="entry name" value="MoCF_Sase_C"/>
</dbReference>
<dbReference type="InterPro" id="IPR005303">
    <property type="entry name" value="MOCOS_middle"/>
</dbReference>
<comment type="caution">
    <text evidence="2">The sequence shown here is derived from an EMBL/GenBank/DDBJ whole genome shotgun (WGS) entry which is preliminary data.</text>
</comment>
<dbReference type="SUPFAM" id="SSF141673">
    <property type="entry name" value="MOSC N-terminal domain-like"/>
    <property type="match status" value="1"/>
</dbReference>
<dbReference type="Pfam" id="PF03476">
    <property type="entry name" value="MOSC_N"/>
    <property type="match status" value="1"/>
</dbReference>
<dbReference type="GO" id="GO:0030151">
    <property type="term" value="F:molybdenum ion binding"/>
    <property type="evidence" value="ECO:0007669"/>
    <property type="project" value="InterPro"/>
</dbReference>
<dbReference type="PROSITE" id="PS51340">
    <property type="entry name" value="MOSC"/>
    <property type="match status" value="1"/>
</dbReference>
<evidence type="ECO:0000259" key="1">
    <source>
        <dbReference type="PROSITE" id="PS51340"/>
    </source>
</evidence>
<keyword evidence="3" id="KW-1185">Reference proteome</keyword>
<dbReference type="GO" id="GO:0003824">
    <property type="term" value="F:catalytic activity"/>
    <property type="evidence" value="ECO:0007669"/>
    <property type="project" value="InterPro"/>
</dbReference>
<dbReference type="PANTHER" id="PTHR36930">
    <property type="entry name" value="METAL-SULFUR CLUSTER BIOSYNTHESIS PROTEINS YUAD-RELATED"/>
    <property type="match status" value="1"/>
</dbReference>
<sequence>MHVSEINYYPLKSGRGISLTETQMTSKGIPGDRSLMLVDTRGHFVNQRDLPEMAQLQVLPDTDGFRFSMESKGEITVTRPPGYRRTDVVVWNSIVSAALADKDVNSTLCDWLGCDVRLVFFDERSKRTASDDWAGPDTPVTFADGYQVLVTTTGSLEAINADMEKHGEGAVGMDRFRANIVIDDGDAFGDDHWEAIEIGGLRLDLVKPCARCIMITQDQVTGSRDVANPMPALGRLRMSADRRVPGPLFGWNAVPRGGGMIAIGDDVKVVSTRGAWAIKQR</sequence>
<accession>A0A7X0JLZ3</accession>
<dbReference type="InterPro" id="IPR011037">
    <property type="entry name" value="Pyrv_Knase-like_insert_dom_sf"/>
</dbReference>
<dbReference type="PANTHER" id="PTHR36930:SF1">
    <property type="entry name" value="MOSC DOMAIN-CONTAINING PROTEIN"/>
    <property type="match status" value="1"/>
</dbReference>
<dbReference type="RefSeq" id="WP_184654834.1">
    <property type="nucleotide sequence ID" value="NZ_JACHBU010000004.1"/>
</dbReference>
<reference evidence="2 3" key="1">
    <citation type="submission" date="2020-08" db="EMBL/GenBank/DDBJ databases">
        <title>The Agave Microbiome: Exploring the role of microbial communities in plant adaptations to desert environments.</title>
        <authorList>
            <person name="Partida-Martinez L.P."/>
        </authorList>
    </citation>
    <scope>NUCLEOTIDE SEQUENCE [LARGE SCALE GENOMIC DNA]</scope>
    <source>
        <strain evidence="2 3">AS3.12</strain>
    </source>
</reference>
<proteinExistence type="predicted"/>
<dbReference type="SUPFAM" id="SSF50800">
    <property type="entry name" value="PK beta-barrel domain-like"/>
    <property type="match status" value="1"/>
</dbReference>
<organism evidence="2 3">
    <name type="scientific">Rhizobium soli</name>
    <dbReference type="NCBI Taxonomy" id="424798"/>
    <lineage>
        <taxon>Bacteria</taxon>
        <taxon>Pseudomonadati</taxon>
        <taxon>Pseudomonadota</taxon>
        <taxon>Alphaproteobacteria</taxon>
        <taxon>Hyphomicrobiales</taxon>
        <taxon>Rhizobiaceae</taxon>
        <taxon>Rhizobium/Agrobacterium group</taxon>
        <taxon>Rhizobium</taxon>
    </lineage>
</organism>
<name>A0A7X0JLZ3_9HYPH</name>
<dbReference type="Pfam" id="PF03473">
    <property type="entry name" value="MOSC"/>
    <property type="match status" value="1"/>
</dbReference>
<feature type="domain" description="MOSC" evidence="1">
    <location>
        <begin position="116"/>
        <end position="270"/>
    </location>
</feature>
<dbReference type="InterPro" id="IPR052716">
    <property type="entry name" value="MOSC_domain"/>
</dbReference>